<accession>A0AAN6XI56</accession>
<keyword evidence="4 7" id="KW-0472">Membrane</keyword>
<dbReference type="InterPro" id="IPR052337">
    <property type="entry name" value="SAT4-like"/>
</dbReference>
<feature type="transmembrane region" description="Helical" evidence="7">
    <location>
        <begin position="64"/>
        <end position="84"/>
    </location>
</feature>
<keyword evidence="2 7" id="KW-0812">Transmembrane</keyword>
<name>A0AAN6XI56_9PEZI</name>
<feature type="transmembrane region" description="Helical" evidence="7">
    <location>
        <begin position="142"/>
        <end position="163"/>
    </location>
</feature>
<reference evidence="9" key="1">
    <citation type="journal article" date="2023" name="Mol. Phylogenet. Evol.">
        <title>Genome-scale phylogeny and comparative genomics of the fungal order Sordariales.</title>
        <authorList>
            <person name="Hensen N."/>
            <person name="Bonometti L."/>
            <person name="Westerberg I."/>
            <person name="Brannstrom I.O."/>
            <person name="Guillou S."/>
            <person name="Cros-Aarteil S."/>
            <person name="Calhoun S."/>
            <person name="Haridas S."/>
            <person name="Kuo A."/>
            <person name="Mondo S."/>
            <person name="Pangilinan J."/>
            <person name="Riley R."/>
            <person name="LaButti K."/>
            <person name="Andreopoulos B."/>
            <person name="Lipzen A."/>
            <person name="Chen C."/>
            <person name="Yan M."/>
            <person name="Daum C."/>
            <person name="Ng V."/>
            <person name="Clum A."/>
            <person name="Steindorff A."/>
            <person name="Ohm R.A."/>
            <person name="Martin F."/>
            <person name="Silar P."/>
            <person name="Natvig D.O."/>
            <person name="Lalanne C."/>
            <person name="Gautier V."/>
            <person name="Ament-Velasquez S.L."/>
            <person name="Kruys A."/>
            <person name="Hutchinson M.I."/>
            <person name="Powell A.J."/>
            <person name="Barry K."/>
            <person name="Miller A.N."/>
            <person name="Grigoriev I.V."/>
            <person name="Debuchy R."/>
            <person name="Gladieux P."/>
            <person name="Hiltunen Thoren M."/>
            <person name="Johannesson H."/>
        </authorList>
    </citation>
    <scope>NUCLEOTIDE SEQUENCE</scope>
    <source>
        <strain evidence="9">CBS 315.58</strain>
    </source>
</reference>
<comment type="similarity">
    <text evidence="5">Belongs to the SAT4 family.</text>
</comment>
<dbReference type="AlphaFoldDB" id="A0AAN6XI56"/>
<proteinExistence type="inferred from homology"/>
<reference evidence="9" key="2">
    <citation type="submission" date="2023-05" db="EMBL/GenBank/DDBJ databases">
        <authorList>
            <consortium name="Lawrence Berkeley National Laboratory"/>
            <person name="Steindorff A."/>
            <person name="Hensen N."/>
            <person name="Bonometti L."/>
            <person name="Westerberg I."/>
            <person name="Brannstrom I.O."/>
            <person name="Guillou S."/>
            <person name="Cros-Aarteil S."/>
            <person name="Calhoun S."/>
            <person name="Haridas S."/>
            <person name="Kuo A."/>
            <person name="Mondo S."/>
            <person name="Pangilinan J."/>
            <person name="Riley R."/>
            <person name="Labutti K."/>
            <person name="Andreopoulos B."/>
            <person name="Lipzen A."/>
            <person name="Chen C."/>
            <person name="Yanf M."/>
            <person name="Daum C."/>
            <person name="Ng V."/>
            <person name="Clum A."/>
            <person name="Ohm R."/>
            <person name="Martin F."/>
            <person name="Silar P."/>
            <person name="Natvig D."/>
            <person name="Lalanne C."/>
            <person name="Gautier V."/>
            <person name="Ament-Velasquez S.L."/>
            <person name="Kruys A."/>
            <person name="Hutchinson M.I."/>
            <person name="Powell A.J."/>
            <person name="Barry K."/>
            <person name="Miller A.N."/>
            <person name="Grigoriev I.V."/>
            <person name="Debuchy R."/>
            <person name="Gladieux P."/>
            <person name="Thoren M.H."/>
            <person name="Johannesson H."/>
        </authorList>
    </citation>
    <scope>NUCLEOTIDE SEQUENCE</scope>
    <source>
        <strain evidence="9">CBS 315.58</strain>
    </source>
</reference>
<gene>
    <name evidence="9" type="ORF">QBC40DRAFT_172643</name>
</gene>
<feature type="compositionally biased region" description="Polar residues" evidence="6">
    <location>
        <begin position="1"/>
        <end position="16"/>
    </location>
</feature>
<evidence type="ECO:0000313" key="9">
    <source>
        <dbReference type="EMBL" id="KAK4201000.1"/>
    </source>
</evidence>
<evidence type="ECO:0000256" key="3">
    <source>
        <dbReference type="ARBA" id="ARBA00022989"/>
    </source>
</evidence>
<evidence type="ECO:0000256" key="7">
    <source>
        <dbReference type="SAM" id="Phobius"/>
    </source>
</evidence>
<keyword evidence="10" id="KW-1185">Reference proteome</keyword>
<dbReference type="GO" id="GO:0016020">
    <property type="term" value="C:membrane"/>
    <property type="evidence" value="ECO:0007669"/>
    <property type="project" value="UniProtKB-SubCell"/>
</dbReference>
<keyword evidence="3 7" id="KW-1133">Transmembrane helix</keyword>
<feature type="transmembrane region" description="Helical" evidence="7">
    <location>
        <begin position="218"/>
        <end position="240"/>
    </location>
</feature>
<feature type="region of interest" description="Disordered" evidence="6">
    <location>
        <begin position="1"/>
        <end position="22"/>
    </location>
</feature>
<evidence type="ECO:0000256" key="5">
    <source>
        <dbReference type="ARBA" id="ARBA00038359"/>
    </source>
</evidence>
<evidence type="ECO:0000259" key="8">
    <source>
        <dbReference type="Pfam" id="PF20684"/>
    </source>
</evidence>
<evidence type="ECO:0000256" key="1">
    <source>
        <dbReference type="ARBA" id="ARBA00004141"/>
    </source>
</evidence>
<evidence type="ECO:0000256" key="6">
    <source>
        <dbReference type="SAM" id="MobiDB-lite"/>
    </source>
</evidence>
<comment type="caution">
    <text evidence="9">The sequence shown here is derived from an EMBL/GenBank/DDBJ whole genome shotgun (WGS) entry which is preliminary data.</text>
</comment>
<protein>
    <recommendedName>
        <fullName evidence="8">Rhodopsin domain-containing protein</fullName>
    </recommendedName>
</protein>
<feature type="transmembrane region" description="Helical" evidence="7">
    <location>
        <begin position="104"/>
        <end position="130"/>
    </location>
</feature>
<dbReference type="PANTHER" id="PTHR33048:SF146">
    <property type="entry name" value="INTEGRAL MEMBRANE PROTEIN"/>
    <property type="match status" value="1"/>
</dbReference>
<dbReference type="Proteomes" id="UP001303160">
    <property type="component" value="Unassembled WGS sequence"/>
</dbReference>
<dbReference type="EMBL" id="MU863912">
    <property type="protein sequence ID" value="KAK4201000.1"/>
    <property type="molecule type" value="Genomic_DNA"/>
</dbReference>
<dbReference type="PANTHER" id="PTHR33048">
    <property type="entry name" value="PTH11-LIKE INTEGRAL MEMBRANE PROTEIN (AFU_ORTHOLOGUE AFUA_5G11245)"/>
    <property type="match status" value="1"/>
</dbReference>
<evidence type="ECO:0000256" key="2">
    <source>
        <dbReference type="ARBA" id="ARBA00022692"/>
    </source>
</evidence>
<feature type="transmembrane region" description="Helical" evidence="7">
    <location>
        <begin position="30"/>
        <end position="52"/>
    </location>
</feature>
<dbReference type="InterPro" id="IPR049326">
    <property type="entry name" value="Rhodopsin_dom_fungi"/>
</dbReference>
<comment type="subcellular location">
    <subcellularLocation>
        <location evidence="1">Membrane</location>
        <topology evidence="1">Multi-pass membrane protein</topology>
    </subcellularLocation>
</comment>
<sequence length="261" mass="28634">MNTLHHATTGSLNNARPASPPGEVESLEPIILVTGAILIPITVVIVAVRIATGRLISKLHLDDYVCVLTLSLGIAQWATMYRVARLGVAKHSWDVPLAAITRSVYQMWMAHALLGMVSFFATKALILTFYLRLFNTIRWVRWTCYILLTLSLIIYGTIGIWYIAGCVPWSSQLPVCENTGPLILMGGTFTVAADLLLFGLPFPIIWGLHLDKNKKRGLVVLFGFAILIIATSTVSLAYRISPVLNGTEDPSWDGTRVSITA</sequence>
<evidence type="ECO:0000256" key="4">
    <source>
        <dbReference type="ARBA" id="ARBA00023136"/>
    </source>
</evidence>
<evidence type="ECO:0000313" key="10">
    <source>
        <dbReference type="Proteomes" id="UP001303160"/>
    </source>
</evidence>
<feature type="transmembrane region" description="Helical" evidence="7">
    <location>
        <begin position="183"/>
        <end position="206"/>
    </location>
</feature>
<feature type="domain" description="Rhodopsin" evidence="8">
    <location>
        <begin position="49"/>
        <end position="259"/>
    </location>
</feature>
<organism evidence="9 10">
    <name type="scientific">Triangularia verruculosa</name>
    <dbReference type="NCBI Taxonomy" id="2587418"/>
    <lineage>
        <taxon>Eukaryota</taxon>
        <taxon>Fungi</taxon>
        <taxon>Dikarya</taxon>
        <taxon>Ascomycota</taxon>
        <taxon>Pezizomycotina</taxon>
        <taxon>Sordariomycetes</taxon>
        <taxon>Sordariomycetidae</taxon>
        <taxon>Sordariales</taxon>
        <taxon>Podosporaceae</taxon>
        <taxon>Triangularia</taxon>
    </lineage>
</organism>
<dbReference type="Pfam" id="PF20684">
    <property type="entry name" value="Fung_rhodopsin"/>
    <property type="match status" value="1"/>
</dbReference>